<gene>
    <name evidence="2" type="ORF">HMPREF9021_00634</name>
</gene>
<keyword evidence="3" id="KW-1185">Reference proteome</keyword>
<evidence type="ECO:0000256" key="1">
    <source>
        <dbReference type="SAM" id="MobiDB-lite"/>
    </source>
</evidence>
<proteinExistence type="predicted"/>
<protein>
    <recommendedName>
        <fullName evidence="4">Membrane lipoprotein</fullName>
    </recommendedName>
</protein>
<comment type="caution">
    <text evidence="2">The sequence shown here is derived from an EMBL/GenBank/DDBJ whole genome shotgun (WGS) entry which is preliminary data.</text>
</comment>
<reference evidence="2 3" key="2">
    <citation type="submission" date="2011-10" db="EMBL/GenBank/DDBJ databases">
        <title>The Genome Sequence of Simonsiella muelleri ATCC 29453.</title>
        <authorList>
            <consortium name="The Broad Institute Genome Sequencing Platform"/>
            <consortium name="The Broad Institute Genome Sequencing Center for Infectious Disease"/>
            <person name="Earl A."/>
            <person name="Ward D."/>
            <person name="Feldgarden M."/>
            <person name="Gevers D."/>
            <person name="Izard J."/>
            <person name="Baranova O.V."/>
            <person name="Blanton J.M."/>
            <person name="Tanner A.C."/>
            <person name="Dewhirst F."/>
            <person name="Young S.K."/>
            <person name="Zeng Q."/>
            <person name="Gargeya S."/>
            <person name="Fitzgerald M."/>
            <person name="Haas B."/>
            <person name="Abouelleil A."/>
            <person name="Alvarado L."/>
            <person name="Arachchi H.M."/>
            <person name="Berlin A."/>
            <person name="Brown A."/>
            <person name="Chapman S.B."/>
            <person name="Chen Z."/>
            <person name="Dunbar C."/>
            <person name="Freedman E."/>
            <person name="Gearin G."/>
            <person name="Goldberg J."/>
            <person name="Griggs A."/>
            <person name="Gujja S."/>
            <person name="Heiman D."/>
            <person name="Howarth C."/>
            <person name="Larson L."/>
            <person name="Lui A."/>
            <person name="MacDonald P.J.P."/>
            <person name="Montmayeur A."/>
            <person name="Murphy C."/>
            <person name="Neiman D."/>
            <person name="Pearson M."/>
            <person name="Priest M."/>
            <person name="Roberts A."/>
            <person name="Saif S."/>
            <person name="Shea T."/>
            <person name="Shenoy N."/>
            <person name="Sisk P."/>
            <person name="Stolte C."/>
            <person name="Sykes S."/>
            <person name="Wortman J."/>
            <person name="Nusbaum C."/>
            <person name="Birren B."/>
        </authorList>
    </citation>
    <scope>NUCLEOTIDE SEQUENCE [LARGE SCALE GENOMIC DNA]</scope>
    <source>
        <strain evidence="2 3">ATCC 29453</strain>
    </source>
</reference>
<dbReference type="EMBL" id="ADCY02000011">
    <property type="protein sequence ID" value="EFG31366.1"/>
    <property type="molecule type" value="Genomic_DNA"/>
</dbReference>
<feature type="compositionally biased region" description="Low complexity" evidence="1">
    <location>
        <begin position="156"/>
        <end position="169"/>
    </location>
</feature>
<dbReference type="AlphaFoldDB" id="V9H656"/>
<dbReference type="Proteomes" id="UP000017813">
    <property type="component" value="Unassembled WGS sequence"/>
</dbReference>
<dbReference type="KEGG" id="smur:BWP33_10120"/>
<evidence type="ECO:0000313" key="3">
    <source>
        <dbReference type="Proteomes" id="UP000017813"/>
    </source>
</evidence>
<feature type="compositionally biased region" description="Gly residues" evidence="1">
    <location>
        <begin position="202"/>
        <end position="213"/>
    </location>
</feature>
<feature type="region of interest" description="Disordered" evidence="1">
    <location>
        <begin position="156"/>
        <end position="213"/>
    </location>
</feature>
<feature type="compositionally biased region" description="Polar residues" evidence="1">
    <location>
        <begin position="187"/>
        <end position="198"/>
    </location>
</feature>
<organism evidence="2 3">
    <name type="scientific">Simonsiella muelleri ATCC 29453</name>
    <dbReference type="NCBI Taxonomy" id="641147"/>
    <lineage>
        <taxon>Bacteria</taxon>
        <taxon>Pseudomonadati</taxon>
        <taxon>Pseudomonadota</taxon>
        <taxon>Betaproteobacteria</taxon>
        <taxon>Neisseriales</taxon>
        <taxon>Neisseriaceae</taxon>
        <taxon>Simonsiella</taxon>
    </lineage>
</organism>
<dbReference type="eggNOG" id="ENOG5030U8S">
    <property type="taxonomic scope" value="Bacteria"/>
</dbReference>
<sequence length="213" mass="22535">MKKLLSITALLALTACGGQSTQDKQIAENAKKIEILEQEAKIKQLEAAAQAAPAQAASQVYQLAASAVANTIPKNLQDQAKTSGQPITGTDGQQYMYDPDSGNWLLYGAIGAAAGYLMANAMNNKNAAKYQPVSQPTSAVQRVYKDYAVKHPNQIPAPRAAAPANNNKPFVSAATPQNQPAARPTPNYRQAQPAPYQSGSRFGLGGGRGGRRR</sequence>
<name>V9H656_9NEIS</name>
<dbReference type="PROSITE" id="PS51257">
    <property type="entry name" value="PROKAR_LIPOPROTEIN"/>
    <property type="match status" value="1"/>
</dbReference>
<dbReference type="HOGENOM" id="CLU_1446234_0_0_4"/>
<evidence type="ECO:0008006" key="4">
    <source>
        <dbReference type="Google" id="ProtNLM"/>
    </source>
</evidence>
<evidence type="ECO:0000313" key="2">
    <source>
        <dbReference type="EMBL" id="EFG31366.1"/>
    </source>
</evidence>
<dbReference type="RefSeq" id="WP_002641417.1">
    <property type="nucleotide sequence ID" value="NZ_CP019448.1"/>
</dbReference>
<accession>V9H656</accession>
<reference evidence="2 3" key="1">
    <citation type="submission" date="2010-03" db="EMBL/GenBank/DDBJ databases">
        <authorList>
            <consortium name="The Broad Institute Genome Sequencing Platform"/>
            <person name="Ward D."/>
            <person name="Earl A."/>
            <person name="Feldgarden M."/>
            <person name="Gevers D."/>
            <person name="Young S."/>
            <person name="Zeng Q."/>
            <person name="Koehrsen M."/>
            <person name="Alvarado L."/>
            <person name="Berlin A.M."/>
            <person name="Borenstein D."/>
            <person name="Chapman S.B."/>
            <person name="Chen Z."/>
            <person name="Engels R."/>
            <person name="Freedman E."/>
            <person name="Gellesch M."/>
            <person name="Goldberg J."/>
            <person name="Griggs A."/>
            <person name="Gujja S."/>
            <person name="Heilman E.R."/>
            <person name="Heiman D.I."/>
            <person name="Hepburn T.A."/>
            <person name="Howarth C."/>
            <person name="Jen D."/>
            <person name="Larson L."/>
            <person name="Mehta T."/>
            <person name="Park D."/>
            <person name="Pearson M."/>
            <person name="Richards J."/>
            <person name="Roberts A."/>
            <person name="Saif S."/>
            <person name="Shea T.D."/>
            <person name="Shenoy N."/>
            <person name="Sisk P."/>
            <person name="Stolte C."/>
            <person name="Sykes S.N."/>
            <person name="Walk T."/>
            <person name="White J."/>
            <person name="Yandava C."/>
            <person name="Izard J."/>
            <person name="Baranova O.V."/>
            <person name="Blanton J.M."/>
            <person name="Tanner A.C."/>
            <person name="Dewhirst F."/>
            <person name="Haas B."/>
            <person name="Nusbaum C."/>
            <person name="Birren B."/>
        </authorList>
    </citation>
    <scope>NUCLEOTIDE SEQUENCE [LARGE SCALE GENOMIC DNA]</scope>
    <source>
        <strain evidence="2 3">ATCC 29453</strain>
    </source>
</reference>
<dbReference type="STRING" id="641147.HMPREF9021_00634"/>